<sequence length="96" mass="10181">MQKYGARWLLKGQTRAHETGSGKTCARKRKALPGPEGYGKTKSLPLIAGLLVPTCGKIAVVAGPGVLVPPEKRLFGMVFQDCAIGPECRGTCMDLP</sequence>
<dbReference type="Proteomes" id="UP000484076">
    <property type="component" value="Unassembled WGS sequence"/>
</dbReference>
<gene>
    <name evidence="2" type="ORF">GEU84_018875</name>
</gene>
<dbReference type="EMBL" id="WHUT02000015">
    <property type="protein sequence ID" value="NUB46461.1"/>
    <property type="molecule type" value="Genomic_DNA"/>
</dbReference>
<dbReference type="AlphaFoldDB" id="A0A8X8KQY0"/>
<dbReference type="InterPro" id="IPR027417">
    <property type="entry name" value="P-loop_NTPase"/>
</dbReference>
<organism evidence="2 3">
    <name type="scientific">Fertoeibacter niger</name>
    <dbReference type="NCBI Taxonomy" id="2656921"/>
    <lineage>
        <taxon>Bacteria</taxon>
        <taxon>Pseudomonadati</taxon>
        <taxon>Pseudomonadota</taxon>
        <taxon>Alphaproteobacteria</taxon>
        <taxon>Rhodobacterales</taxon>
        <taxon>Paracoccaceae</taxon>
        <taxon>Fertoeibacter</taxon>
    </lineage>
</organism>
<dbReference type="Gene3D" id="3.40.50.300">
    <property type="entry name" value="P-loop containing nucleotide triphosphate hydrolases"/>
    <property type="match status" value="1"/>
</dbReference>
<name>A0A8X8KQY0_9RHOB</name>
<protein>
    <submittedName>
        <fullName evidence="2">Uncharacterized protein</fullName>
    </submittedName>
</protein>
<evidence type="ECO:0000313" key="3">
    <source>
        <dbReference type="Proteomes" id="UP000484076"/>
    </source>
</evidence>
<comment type="caution">
    <text evidence="2">The sequence shown here is derived from an EMBL/GenBank/DDBJ whole genome shotgun (WGS) entry which is preliminary data.</text>
</comment>
<keyword evidence="3" id="KW-1185">Reference proteome</keyword>
<dbReference type="SUPFAM" id="SSF52540">
    <property type="entry name" value="P-loop containing nucleoside triphosphate hydrolases"/>
    <property type="match status" value="1"/>
</dbReference>
<evidence type="ECO:0000313" key="2">
    <source>
        <dbReference type="EMBL" id="NUB46461.1"/>
    </source>
</evidence>
<feature type="region of interest" description="Disordered" evidence="1">
    <location>
        <begin position="15"/>
        <end position="38"/>
    </location>
</feature>
<proteinExistence type="predicted"/>
<accession>A0A8X8KQY0</accession>
<dbReference type="RefSeq" id="WP_152828573.1">
    <property type="nucleotide sequence ID" value="NZ_WHUT02000015.1"/>
</dbReference>
<reference evidence="2" key="1">
    <citation type="submission" date="2020-05" db="EMBL/GenBank/DDBJ databases">
        <title>Fertoebacter nigrum gen. nov., sp. nov., a new member of the family Rhodobacteraceae.</title>
        <authorList>
            <person name="Szuroczki S."/>
            <person name="Abbaszade G."/>
            <person name="Buni D."/>
            <person name="Schumann P."/>
            <person name="Toth E."/>
        </authorList>
    </citation>
    <scope>NUCLEOTIDE SEQUENCE</scope>
    <source>
        <strain evidence="2">RG-N-1a</strain>
    </source>
</reference>
<evidence type="ECO:0000256" key="1">
    <source>
        <dbReference type="SAM" id="MobiDB-lite"/>
    </source>
</evidence>